<dbReference type="InterPro" id="IPR044048">
    <property type="entry name" value="Big_12"/>
</dbReference>
<feature type="compositionally biased region" description="Pro residues" evidence="2">
    <location>
        <begin position="416"/>
        <end position="432"/>
    </location>
</feature>
<organism evidence="5 6">
    <name type="scientific">Paenibacillus psychroresistens</name>
    <dbReference type="NCBI Taxonomy" id="1778678"/>
    <lineage>
        <taxon>Bacteria</taxon>
        <taxon>Bacillati</taxon>
        <taxon>Bacillota</taxon>
        <taxon>Bacilli</taxon>
        <taxon>Bacillales</taxon>
        <taxon>Paenibacillaceae</taxon>
        <taxon>Paenibacillus</taxon>
    </lineage>
</organism>
<evidence type="ECO:0000313" key="6">
    <source>
        <dbReference type="Proteomes" id="UP000426246"/>
    </source>
</evidence>
<evidence type="ECO:0000256" key="1">
    <source>
        <dbReference type="ARBA" id="ARBA00022729"/>
    </source>
</evidence>
<keyword evidence="1 3" id="KW-0732">Signal</keyword>
<evidence type="ECO:0000256" key="2">
    <source>
        <dbReference type="SAM" id="MobiDB-lite"/>
    </source>
</evidence>
<dbReference type="OrthoDB" id="185675at2"/>
<evidence type="ECO:0000313" key="5">
    <source>
        <dbReference type="EMBL" id="QGQ97957.1"/>
    </source>
</evidence>
<dbReference type="PANTHER" id="PTHR34677:SF3">
    <property type="entry name" value="BACTERIAL IG-LIKE DOMAIN-CONTAINING PROTEIN"/>
    <property type="match status" value="1"/>
</dbReference>
<gene>
    <name evidence="5" type="ORF">EHS13_25230</name>
</gene>
<reference evidence="6" key="1">
    <citation type="submission" date="2018-11" db="EMBL/GenBank/DDBJ databases">
        <title>Complete genome sequence of Paenibacillus sp. ML311-T8.</title>
        <authorList>
            <person name="Nam Y.-D."/>
            <person name="Kang J."/>
            <person name="Chung W.-H."/>
            <person name="Park Y.S."/>
        </authorList>
    </citation>
    <scope>NUCLEOTIDE SEQUENCE [LARGE SCALE GENOMIC DNA]</scope>
    <source>
        <strain evidence="6">ML311-T8</strain>
    </source>
</reference>
<feature type="domain" description="SLH" evidence="4">
    <location>
        <begin position="91"/>
        <end position="147"/>
    </location>
</feature>
<dbReference type="PROSITE" id="PS51272">
    <property type="entry name" value="SLH"/>
    <property type="match status" value="3"/>
</dbReference>
<dbReference type="KEGG" id="ppsc:EHS13_25230"/>
<feature type="domain" description="SLH" evidence="4">
    <location>
        <begin position="27"/>
        <end position="90"/>
    </location>
</feature>
<feature type="compositionally biased region" description="Low complexity" evidence="2">
    <location>
        <begin position="433"/>
        <end position="442"/>
    </location>
</feature>
<accession>A0A6B8RQ40</accession>
<dbReference type="Gene3D" id="2.60.40.10">
    <property type="entry name" value="Immunoglobulins"/>
    <property type="match status" value="1"/>
</dbReference>
<feature type="signal peptide" evidence="3">
    <location>
        <begin position="1"/>
        <end position="28"/>
    </location>
</feature>
<feature type="chain" id="PRO_5038906851" evidence="3">
    <location>
        <begin position="29"/>
        <end position="1802"/>
    </location>
</feature>
<dbReference type="InterPro" id="IPR013783">
    <property type="entry name" value="Ig-like_fold"/>
</dbReference>
<sequence>MKNKSFKKLVSSLLIAVMLFSSFGVVFGATASTDVKGHWAESQISAWIDKGLIKGYEDGSFKPDNSITRAEFIALINRSFGFTEAAAISFSDIAASNWAYAEVAKAVKAGYITGYADGTIGASKPISRQEVAVIVDRLLGLSDKESAATSFTDSSTIALWAKGSVDAAVAKGILKGYAEDNSFKPSKSITRAEAVVTLDRAVAAKTTSFNVAGAFGPATGTETINGDVAINVAGVTLQNTIITGKLLFAAGIGEGDAFLNNVTVLGETTVQGGGVNSIHFKDSKLLTIIINKPTGTVRIVAEGTTTVDQVNVSSPVTIQETDTTGKGFGNIILNQNLPKGSDVTLKGSFDNVTVLGDGAKLDLPEGTTITKFKTDEDVTVTGKGTITTAELGKDSKTTFETKPTTTTVGTATATPTPAPTASPSPSPVPTSPPSSGDTTEPTASVTSYTYEAGVNVPNAQSTEIGTIYLVLDSADITSVSAAESAVTGGTAAKATVSAANADTSIATTGLGLGEYKVVAVDAAGNFSVESNGTITLVDTTAPATPIITSVAGLTPTSGKSNDNTPNVIIGNLEIGVTAYVYDGSTSVGTGVATGTSLTITTSSLSDGVHIITVKVKDASNNLSSASGAFTYTLDTIVPTVLLTSPAISPINAAFTVTATFSEAVTGFDAGDILVTNAAKGTFTAVSPTEYTLVVNPSSNGPVTVNVAGATAQDLAGNNNTAATQLSVTYDGTRPTVTLTSNASNPTGGTFTVTATFSEPVTGFDINDVSVTNGTYANFAGSSSVYTFDVTPGITGSVNINVAGLVAIDSASNGNTAASQLSVNYDSSILSVALSKTVGNATYEPFTVTATFSQPVYGFDESGFGVDNGSTSDFQVLTDSKYTVLITPASEGNVTVSIDDSVAQSIASDFWNLAAIDLQVEYDTTVPTVALTTGTTSPTNAATFIVTATFSEAVTGFTATDIMVSNGTKGTFTPTSGTVYTLVITPSGDGAVTADVTGSVAQDAAGNDNTAASQLSIISDKTAPTVALTTGTTSPTNAATFIVTATFSEAVTGFTATDITVSNGTKGTFTPTSGTVYSLVITPSGDGAVTADVTGSVAQDAVGNDNTAASQLSIISDKTAPTVALTTGTTSPTNAATFIVTATFSEAVTGFTATDITVSNGTKGTFTPTSGTVYTLVITPSGDGAVTADVTGSVAQDAAGNDNTAASQLSIISDKTVPTVVLTTGTTSPTNAATFIVTATFSEAVTGFTATDIMVSNGTKGTFTPTSGTVYTLVITPSGDGAVTADVTGSVAQDAAGNDNTAASQLSIISDKTAPTVALTTGTTSPTNAATFIVTATFSEAVTGFTATDITVSNGTKGTFTPTSGTVYSLVITPSGDGAVTADVTGSVAQDAVGNDNTAASQLSIISDKTAPTVALTTGTTSPTNATTFIVTATFSEAVTGFTATDITVSNGTKGTFTPTSGTVYTLVITPSGDGAVTADVTGSVAQDAAGNDNTAASQLSIISDKTVPTVVLTTGTTSPTNAATFIVTATFSEAVTGFTATDIMVSNGTKGTFTPTSGTVYTLVITPSGDGAVTADVTGSVAQDAAGNDNTAASQLSIISDKTVPTVVLTTGTTSPTNAATFIVTATFSEAVTGFTATDITVSNGTKGTFTPTSGTVYSLVITPSGDGAVTADVTGSVAQDAAGNDNTAASQLSIISDKTAPTVASAVFSDAVTLVITFSEEVVASLSDFTNGTIVNGGSGDATSYNISAVAGSGTNIITLTIAGNTPIQSDDSSTVDIGNTVLDTAGNSITAVVGQAVTGF</sequence>
<dbReference type="PANTHER" id="PTHR34677">
    <property type="match status" value="1"/>
</dbReference>
<keyword evidence="6" id="KW-1185">Reference proteome</keyword>
<dbReference type="Pfam" id="PF00395">
    <property type="entry name" value="SLH"/>
    <property type="match status" value="3"/>
</dbReference>
<proteinExistence type="predicted"/>
<dbReference type="Pfam" id="PF19078">
    <property type="entry name" value="Big_12"/>
    <property type="match status" value="11"/>
</dbReference>
<protein>
    <submittedName>
        <fullName evidence="5">S-layer homology domain-containing protein</fullName>
    </submittedName>
</protein>
<name>A0A6B8RQ40_9BACL</name>
<evidence type="ECO:0000259" key="4">
    <source>
        <dbReference type="PROSITE" id="PS51272"/>
    </source>
</evidence>
<feature type="compositionally biased region" description="Low complexity" evidence="2">
    <location>
        <begin position="400"/>
        <end position="415"/>
    </location>
</feature>
<dbReference type="InterPro" id="IPR014755">
    <property type="entry name" value="Cu-Rt/internalin_Ig-like"/>
</dbReference>
<dbReference type="EMBL" id="CP034235">
    <property type="protein sequence ID" value="QGQ97957.1"/>
    <property type="molecule type" value="Genomic_DNA"/>
</dbReference>
<evidence type="ECO:0000256" key="3">
    <source>
        <dbReference type="SAM" id="SignalP"/>
    </source>
</evidence>
<feature type="region of interest" description="Disordered" evidence="2">
    <location>
        <begin position="394"/>
        <end position="443"/>
    </location>
</feature>
<dbReference type="InterPro" id="IPR001119">
    <property type="entry name" value="SLH_dom"/>
</dbReference>
<dbReference type="Gene3D" id="2.60.40.1220">
    <property type="match status" value="1"/>
</dbReference>
<dbReference type="Proteomes" id="UP000426246">
    <property type="component" value="Chromosome"/>
</dbReference>
<dbReference type="RefSeq" id="WP_155703051.1">
    <property type="nucleotide sequence ID" value="NZ_CP034235.1"/>
</dbReference>
<feature type="domain" description="SLH" evidence="4">
    <location>
        <begin position="148"/>
        <end position="212"/>
    </location>
</feature>